<reference evidence="3 5" key="2">
    <citation type="submission" date="2018-10" db="EMBL/GenBank/DDBJ databases">
        <title>Whole Genome of Vibrio owensii strain 170502, isolated from Acute Hepatopancreatic Necrosis Disease (AHPND) shrimp.</title>
        <authorList>
            <person name="Yan M."/>
            <person name="Wang X."/>
            <person name="Wang Y."/>
        </authorList>
    </citation>
    <scope>NUCLEOTIDE SEQUENCE [LARGE SCALE GENOMIC DNA]</scope>
    <source>
        <strain evidence="3 5">1700302</strain>
    </source>
</reference>
<dbReference type="EMBL" id="CP045859">
    <property type="protein sequence ID" value="QGH47803.1"/>
    <property type="molecule type" value="Genomic_DNA"/>
</dbReference>
<reference evidence="4" key="3">
    <citation type="submission" date="2019-11" db="EMBL/GenBank/DDBJ databases">
        <title>Complete genome sequence of Vibrio owensii SH-14 isolated from shrimp with acute hepatopancreatic necrosis diease.</title>
        <authorList>
            <person name="Liang X."/>
            <person name="Wang Y."/>
        </authorList>
    </citation>
    <scope>NUCLEOTIDE SEQUENCE</scope>
    <source>
        <strain evidence="4">SH14</strain>
    </source>
</reference>
<keyword evidence="5" id="KW-1185">Reference proteome</keyword>
<evidence type="ECO:0000313" key="5">
    <source>
        <dbReference type="Proteomes" id="UP000272136"/>
    </source>
</evidence>
<evidence type="ECO:0000313" key="3">
    <source>
        <dbReference type="EMBL" id="AYO14519.1"/>
    </source>
</evidence>
<name>A0AAP9GCK9_9VIBR</name>
<feature type="region of interest" description="Disordered" evidence="1">
    <location>
        <begin position="256"/>
        <end position="292"/>
    </location>
</feature>
<keyword evidence="2" id="KW-1133">Transmembrane helix</keyword>
<accession>A0AAP9GCK9</accession>
<reference evidence="4 6" key="1">
    <citation type="journal article" date="2015" name="Genome Announc.">
        <title>Draft Genome Sequence of Vibrio owensii Strain SH-14, Which Causes Shrimp Acute Hepatopancreatic Necrosis Disease.</title>
        <authorList>
            <person name="Liu L."/>
            <person name="Xiao J."/>
            <person name="Xia X."/>
            <person name="Pan Y."/>
            <person name="Yan S."/>
            <person name="Wang Y."/>
        </authorList>
    </citation>
    <scope>NUCLEOTIDE SEQUENCE [LARGE SCALE GENOMIC DNA]</scope>
    <source>
        <strain evidence="4 6">SH14</strain>
    </source>
</reference>
<feature type="compositionally biased region" description="Basic and acidic residues" evidence="1">
    <location>
        <begin position="275"/>
        <end position="292"/>
    </location>
</feature>
<dbReference type="EMBL" id="CP033137">
    <property type="protein sequence ID" value="AYO14519.1"/>
    <property type="molecule type" value="Genomic_DNA"/>
</dbReference>
<evidence type="ECO:0000256" key="1">
    <source>
        <dbReference type="SAM" id="MobiDB-lite"/>
    </source>
</evidence>
<evidence type="ECO:0000313" key="4">
    <source>
        <dbReference type="EMBL" id="QGH47803.1"/>
    </source>
</evidence>
<keyword evidence="2" id="KW-0812">Transmembrane</keyword>
<dbReference type="Proteomes" id="UP000390336">
    <property type="component" value="Chromosome 1"/>
</dbReference>
<keyword evidence="2" id="KW-0472">Membrane</keyword>
<dbReference type="AlphaFoldDB" id="A0AAP9GCK9"/>
<organism evidence="4 6">
    <name type="scientific">Vibrio owensii</name>
    <dbReference type="NCBI Taxonomy" id="696485"/>
    <lineage>
        <taxon>Bacteria</taxon>
        <taxon>Pseudomonadati</taxon>
        <taxon>Pseudomonadota</taxon>
        <taxon>Gammaproteobacteria</taxon>
        <taxon>Vibrionales</taxon>
        <taxon>Vibrionaceae</taxon>
        <taxon>Vibrio</taxon>
    </lineage>
</organism>
<gene>
    <name evidence="4" type="ORF">APZ19_12105</name>
    <name evidence="3" type="ORF">D0812_08940</name>
</gene>
<evidence type="ECO:0000313" key="6">
    <source>
        <dbReference type="Proteomes" id="UP000390336"/>
    </source>
</evidence>
<evidence type="ECO:0000256" key="2">
    <source>
        <dbReference type="SAM" id="Phobius"/>
    </source>
</evidence>
<proteinExistence type="predicted"/>
<feature type="transmembrane region" description="Helical" evidence="2">
    <location>
        <begin position="296"/>
        <end position="318"/>
    </location>
</feature>
<dbReference type="RefSeq" id="WP_054822871.1">
    <property type="nucleotide sequence ID" value="NZ_CP033137.1"/>
</dbReference>
<feature type="region of interest" description="Disordered" evidence="1">
    <location>
        <begin position="112"/>
        <end position="135"/>
    </location>
</feature>
<protein>
    <submittedName>
        <fullName evidence="4">Uncharacterized protein</fullName>
    </submittedName>
</protein>
<dbReference type="Proteomes" id="UP000272136">
    <property type="component" value="Chromosome 1"/>
</dbReference>
<sequence>MTASTELVVPNLTTAEFKAKIIDFIKSRDFKAELLRQTLLVMRQQSDKRALFEEYRVNNTTDPISEDSYKWEREGGAYLALQLYMAKENFCLKRLEHLIQVKSHLTERGIAGFSRPASNSTTSHEEAQNTKDNTMSADFSSVDLTGFTPSHSLRNSVNSGDLSSVRISLLMEMNDKRLSTATINQAIAWSFSKYPTLFVVYEENAYSQQMEQDKAKWDSHYYHTQELYATSNFSSERIHHMVAVREHVFTIAQDDARPATVPNTQPQHAPKPSLPHREQSSKGSTHRPESKPENKVLKSLLLIGGVVAAIALVILAVIV</sequence>